<evidence type="ECO:0000313" key="9">
    <source>
        <dbReference type="Proteomes" id="UP001159042"/>
    </source>
</evidence>
<keyword evidence="2" id="KW-0677">Repeat</keyword>
<keyword evidence="9" id="KW-1185">Reference proteome</keyword>
<dbReference type="SMART" id="SM00369">
    <property type="entry name" value="LRR_TYP"/>
    <property type="match status" value="3"/>
</dbReference>
<keyword evidence="1" id="KW-0433">Leucine-rich repeat</keyword>
<evidence type="ECO:0000256" key="6">
    <source>
        <dbReference type="SAM" id="Coils"/>
    </source>
</evidence>
<feature type="coiled-coil region" evidence="6">
    <location>
        <begin position="240"/>
        <end position="267"/>
    </location>
</feature>
<dbReference type="Gene3D" id="3.80.10.10">
    <property type="entry name" value="Ribonuclease Inhibitor"/>
    <property type="match status" value="1"/>
</dbReference>
<organism evidence="8 9">
    <name type="scientific">Exocentrus adspersus</name>
    <dbReference type="NCBI Taxonomy" id="1586481"/>
    <lineage>
        <taxon>Eukaryota</taxon>
        <taxon>Metazoa</taxon>
        <taxon>Ecdysozoa</taxon>
        <taxon>Arthropoda</taxon>
        <taxon>Hexapoda</taxon>
        <taxon>Insecta</taxon>
        <taxon>Pterygota</taxon>
        <taxon>Neoptera</taxon>
        <taxon>Endopterygota</taxon>
        <taxon>Coleoptera</taxon>
        <taxon>Polyphaga</taxon>
        <taxon>Cucujiformia</taxon>
        <taxon>Chrysomeloidea</taxon>
        <taxon>Cerambycidae</taxon>
        <taxon>Lamiinae</taxon>
        <taxon>Acanthocinini</taxon>
        <taxon>Exocentrus</taxon>
    </lineage>
</organism>
<dbReference type="SMART" id="SM00364">
    <property type="entry name" value="LRR_BAC"/>
    <property type="match status" value="4"/>
</dbReference>
<dbReference type="InterPro" id="IPR013083">
    <property type="entry name" value="Znf_RING/FYVE/PHD"/>
</dbReference>
<evidence type="ECO:0000256" key="3">
    <source>
        <dbReference type="ARBA" id="ARBA00022771"/>
    </source>
</evidence>
<dbReference type="InterPro" id="IPR055414">
    <property type="entry name" value="LRR_R13L4/SHOC2-like"/>
</dbReference>
<dbReference type="InterPro" id="IPR003591">
    <property type="entry name" value="Leu-rich_rpt_typical-subtyp"/>
</dbReference>
<keyword evidence="3 5" id="KW-0863">Zinc-finger</keyword>
<evidence type="ECO:0000256" key="1">
    <source>
        <dbReference type="ARBA" id="ARBA00022614"/>
    </source>
</evidence>
<protein>
    <recommendedName>
        <fullName evidence="7">RING-type domain-containing protein</fullName>
    </recommendedName>
</protein>
<evidence type="ECO:0000259" key="7">
    <source>
        <dbReference type="PROSITE" id="PS50089"/>
    </source>
</evidence>
<keyword evidence="3 5" id="KW-0479">Metal-binding</keyword>
<dbReference type="AlphaFoldDB" id="A0AAV8VZK2"/>
<evidence type="ECO:0000313" key="8">
    <source>
        <dbReference type="EMBL" id="KAJ8919764.1"/>
    </source>
</evidence>
<dbReference type="InterPro" id="IPR032675">
    <property type="entry name" value="LRR_dom_sf"/>
</dbReference>
<accession>A0AAV8VZK2</accession>
<dbReference type="CDD" id="cd16515">
    <property type="entry name" value="RING-HC_LRSAM1"/>
    <property type="match status" value="1"/>
</dbReference>
<evidence type="ECO:0000256" key="2">
    <source>
        <dbReference type="ARBA" id="ARBA00022737"/>
    </source>
</evidence>
<dbReference type="PANTHER" id="PTHR48051:SF47">
    <property type="entry name" value="LEUCINE RICH REPEAT AND STERILE ALPHA MOTIF CONTAINING 1"/>
    <property type="match status" value="1"/>
</dbReference>
<dbReference type="InterPro" id="IPR001611">
    <property type="entry name" value="Leu-rich_rpt"/>
</dbReference>
<dbReference type="GO" id="GO:0005737">
    <property type="term" value="C:cytoplasm"/>
    <property type="evidence" value="ECO:0007669"/>
    <property type="project" value="TreeGrafter"/>
</dbReference>
<evidence type="ECO:0000256" key="5">
    <source>
        <dbReference type="PROSITE-ProRule" id="PRU00175"/>
    </source>
</evidence>
<dbReference type="InterPro" id="IPR050216">
    <property type="entry name" value="LRR_domain-containing"/>
</dbReference>
<dbReference type="SUPFAM" id="SSF52058">
    <property type="entry name" value="L domain-like"/>
    <property type="match status" value="1"/>
</dbReference>
<sequence>MFRRNKRVDKAKLEHKLYLARENPEPVFDLSDCCLRDVPTGIYSLCKVFLKESLRLENNCLTTLSGGGQLRDLHALKVLNISHNSFSSIPEDVYLLKNLQEIYMNNNDIKKLPETICKLLNLKILDVSDNALKTLPETMGDLVNLKYLNIRGNKRLKRFPRSLCKCQRLQALELDTEDFVYPPSAVTENGTEAVLRYICDDVGVEFSPLEDEEKILEDKSKLEEPNDNFQQQKVQEFLEIEKHNELLQKQEIELANASRANREKLLEALAAQQIHFDSELNKMQLRKESERFKLIEQLQEAENNADLAIKQLLSLSREPLAQLLEQEKQEEERLLAAVSRYNNETLRKDDILAAMQEILGQEAEKFKEFHESRLESSKTILEQEVQTDSKLMEVLKSQDAHKAELVSQLKEDYDLQKVAVGTLLERGDARSWSLVQQVKLVEAQLAALTHIEMDRRKLHIDQQMCDLAEKRVNLSVLLLDLMEQQKERRFQLLSTLQTLEENKNSTEDFWLKQYQRLLDKLPKDLSLAQRNMDPGLAQALLAKGVIHCLPFLAKLTQYEYDTKEVTDSVLQEVGVTNRIDRMNILDAFQLYEKEKAFSCGNYLPSAPVVDVEEASAPLPDDFRTINTAECVVCFEVECTIIFVPCGHLCCCRHCSSLVSDCPLCRTGIERKITMS</sequence>
<dbReference type="Pfam" id="PF23598">
    <property type="entry name" value="LRR_14"/>
    <property type="match status" value="1"/>
</dbReference>
<keyword evidence="6" id="KW-0175">Coiled coil</keyword>
<dbReference type="Pfam" id="PF13920">
    <property type="entry name" value="zf-C3HC4_3"/>
    <property type="match status" value="1"/>
</dbReference>
<feature type="coiled-coil region" evidence="6">
    <location>
        <begin position="291"/>
        <end position="344"/>
    </location>
</feature>
<dbReference type="PANTHER" id="PTHR48051">
    <property type="match status" value="1"/>
</dbReference>
<dbReference type="Proteomes" id="UP001159042">
    <property type="component" value="Unassembled WGS sequence"/>
</dbReference>
<feature type="domain" description="RING-type" evidence="7">
    <location>
        <begin position="630"/>
        <end position="665"/>
    </location>
</feature>
<dbReference type="EMBL" id="JANEYG010000016">
    <property type="protein sequence ID" value="KAJ8919764.1"/>
    <property type="molecule type" value="Genomic_DNA"/>
</dbReference>
<evidence type="ECO:0000256" key="4">
    <source>
        <dbReference type="ARBA" id="ARBA00022833"/>
    </source>
</evidence>
<dbReference type="InterPro" id="IPR001841">
    <property type="entry name" value="Znf_RING"/>
</dbReference>
<keyword evidence="4" id="KW-0862">Zinc</keyword>
<proteinExistence type="predicted"/>
<name>A0AAV8VZK2_9CUCU</name>
<reference evidence="8 9" key="1">
    <citation type="journal article" date="2023" name="Insect Mol. Biol.">
        <title>Genome sequencing provides insights into the evolution of gene families encoding plant cell wall-degrading enzymes in longhorned beetles.</title>
        <authorList>
            <person name="Shin N.R."/>
            <person name="Okamura Y."/>
            <person name="Kirsch R."/>
            <person name="Pauchet Y."/>
        </authorList>
    </citation>
    <scope>NUCLEOTIDE SEQUENCE [LARGE SCALE GENOMIC DNA]</scope>
    <source>
        <strain evidence="8">EAD_L_NR</strain>
    </source>
</reference>
<dbReference type="Gene3D" id="3.30.40.10">
    <property type="entry name" value="Zinc/RING finger domain, C3HC4 (zinc finger)"/>
    <property type="match status" value="1"/>
</dbReference>
<dbReference type="PROSITE" id="PS50089">
    <property type="entry name" value="ZF_RING_2"/>
    <property type="match status" value="1"/>
</dbReference>
<dbReference type="GO" id="GO:0008270">
    <property type="term" value="F:zinc ion binding"/>
    <property type="evidence" value="ECO:0007669"/>
    <property type="project" value="UniProtKB-KW"/>
</dbReference>
<dbReference type="PROSITE" id="PS51450">
    <property type="entry name" value="LRR"/>
    <property type="match status" value="1"/>
</dbReference>
<gene>
    <name evidence="8" type="ORF">NQ315_006293</name>
</gene>
<comment type="caution">
    <text evidence="8">The sequence shown here is derived from an EMBL/GenBank/DDBJ whole genome shotgun (WGS) entry which is preliminary data.</text>
</comment>